<keyword evidence="1" id="KW-0812">Transmembrane</keyword>
<sequence length="140" mass="14453">MSTDHQLVKHPALGLLVGAVTLTAVVGTGLLLREHGPGNMGNGLLQGGAVGLVLAGVMIWRVSRGRASTFERAWTLTGDEREDAVLTRALAVVGLLAFPLTAVATIAIALGALTEMVLFLLLVTEVAVGAVAFSVISRRS</sequence>
<reference evidence="2 3" key="1">
    <citation type="submission" date="2019-07" db="EMBL/GenBank/DDBJ databases">
        <title>R&amp;d 2014.</title>
        <authorList>
            <person name="Klenk H.-P."/>
        </authorList>
    </citation>
    <scope>NUCLEOTIDE SEQUENCE [LARGE SCALE GENOMIC DNA]</scope>
    <source>
        <strain evidence="2 3">DSM 45764</strain>
    </source>
</reference>
<organism evidence="2 3">
    <name type="scientific">Modestobacter roseus</name>
    <dbReference type="NCBI Taxonomy" id="1181884"/>
    <lineage>
        <taxon>Bacteria</taxon>
        <taxon>Bacillati</taxon>
        <taxon>Actinomycetota</taxon>
        <taxon>Actinomycetes</taxon>
        <taxon>Geodermatophilales</taxon>
        <taxon>Geodermatophilaceae</taxon>
        <taxon>Modestobacter</taxon>
    </lineage>
</organism>
<evidence type="ECO:0000313" key="3">
    <source>
        <dbReference type="Proteomes" id="UP000321490"/>
    </source>
</evidence>
<keyword evidence="1" id="KW-1133">Transmembrane helix</keyword>
<dbReference type="EMBL" id="VLKF01000001">
    <property type="protein sequence ID" value="TWH73017.1"/>
    <property type="molecule type" value="Genomic_DNA"/>
</dbReference>
<feature type="transmembrane region" description="Helical" evidence="1">
    <location>
        <begin position="116"/>
        <end position="136"/>
    </location>
</feature>
<dbReference type="AlphaFoldDB" id="A0A562IPR8"/>
<evidence type="ECO:0000313" key="2">
    <source>
        <dbReference type="EMBL" id="TWH73017.1"/>
    </source>
</evidence>
<feature type="transmembrane region" description="Helical" evidence="1">
    <location>
        <begin position="12"/>
        <end position="32"/>
    </location>
</feature>
<dbReference type="OrthoDB" id="3391117at2"/>
<dbReference type="RefSeq" id="WP_153361028.1">
    <property type="nucleotide sequence ID" value="NZ_ML762500.1"/>
</dbReference>
<feature type="transmembrane region" description="Helical" evidence="1">
    <location>
        <begin position="44"/>
        <end position="62"/>
    </location>
</feature>
<gene>
    <name evidence="2" type="ORF">JD78_01540</name>
</gene>
<keyword evidence="1" id="KW-0472">Membrane</keyword>
<protein>
    <submittedName>
        <fullName evidence="2">Uncharacterized protein</fullName>
    </submittedName>
</protein>
<comment type="caution">
    <text evidence="2">The sequence shown here is derived from an EMBL/GenBank/DDBJ whole genome shotgun (WGS) entry which is preliminary data.</text>
</comment>
<feature type="transmembrane region" description="Helical" evidence="1">
    <location>
        <begin position="89"/>
        <end position="110"/>
    </location>
</feature>
<name>A0A562IPR8_9ACTN</name>
<dbReference type="Proteomes" id="UP000321490">
    <property type="component" value="Unassembled WGS sequence"/>
</dbReference>
<accession>A0A562IPR8</accession>
<keyword evidence="3" id="KW-1185">Reference proteome</keyword>
<evidence type="ECO:0000256" key="1">
    <source>
        <dbReference type="SAM" id="Phobius"/>
    </source>
</evidence>
<proteinExistence type="predicted"/>